<evidence type="ECO:0000313" key="2">
    <source>
        <dbReference type="Proteomes" id="UP001163321"/>
    </source>
</evidence>
<accession>A0ACC0W2M6</accession>
<evidence type="ECO:0000313" key="1">
    <source>
        <dbReference type="EMBL" id="KAI9911961.1"/>
    </source>
</evidence>
<organism evidence="1 2">
    <name type="scientific">Peronosclerospora sorghi</name>
    <dbReference type="NCBI Taxonomy" id="230839"/>
    <lineage>
        <taxon>Eukaryota</taxon>
        <taxon>Sar</taxon>
        <taxon>Stramenopiles</taxon>
        <taxon>Oomycota</taxon>
        <taxon>Peronosporomycetes</taxon>
        <taxon>Peronosporales</taxon>
        <taxon>Peronosporaceae</taxon>
        <taxon>Peronosclerospora</taxon>
    </lineage>
</organism>
<keyword evidence="2" id="KW-1185">Reference proteome</keyword>
<gene>
    <name evidence="1" type="ORF">PsorP6_009419</name>
</gene>
<protein>
    <submittedName>
        <fullName evidence="1">Uncharacterized protein</fullName>
    </submittedName>
</protein>
<sequence length="97" mass="10850">MTITPNLRCKERHAHASKPAQQGCQPPIDDFQPVTRERASSDGYHAVDDIPLLEDKELLRPRSSSCLSSITAIDSSTDSSKKEKKSTSRIRCYEGKF</sequence>
<dbReference type="EMBL" id="CM047584">
    <property type="protein sequence ID" value="KAI9911961.1"/>
    <property type="molecule type" value="Genomic_DNA"/>
</dbReference>
<dbReference type="Proteomes" id="UP001163321">
    <property type="component" value="Chromosome 5"/>
</dbReference>
<comment type="caution">
    <text evidence="1">The sequence shown here is derived from an EMBL/GenBank/DDBJ whole genome shotgun (WGS) entry which is preliminary data.</text>
</comment>
<proteinExistence type="predicted"/>
<reference evidence="1 2" key="1">
    <citation type="journal article" date="2022" name="bioRxiv">
        <title>The genome of the oomycete Peronosclerospora sorghi, a cosmopolitan pathogen of maize and sorghum, is inflated with dispersed pseudogenes.</title>
        <authorList>
            <person name="Fletcher K."/>
            <person name="Martin F."/>
            <person name="Isakeit T."/>
            <person name="Cavanaugh K."/>
            <person name="Magill C."/>
            <person name="Michelmore R."/>
        </authorList>
    </citation>
    <scope>NUCLEOTIDE SEQUENCE [LARGE SCALE GENOMIC DNA]</scope>
    <source>
        <strain evidence="1">P6</strain>
    </source>
</reference>
<name>A0ACC0W2M6_9STRA</name>